<evidence type="ECO:0000313" key="5">
    <source>
        <dbReference type="Proteomes" id="UP000187209"/>
    </source>
</evidence>
<name>A0A1R2C3K7_9CILI</name>
<protein>
    <recommendedName>
        <fullName evidence="6">VWFA domain-containing protein</fullName>
    </recommendedName>
</protein>
<feature type="region of interest" description="Disordered" evidence="2">
    <location>
        <begin position="723"/>
        <end position="758"/>
    </location>
</feature>
<evidence type="ECO:0008006" key="6">
    <source>
        <dbReference type="Google" id="ProtNLM"/>
    </source>
</evidence>
<evidence type="ECO:0000256" key="3">
    <source>
        <dbReference type="SAM" id="SignalP"/>
    </source>
</evidence>
<organism evidence="4 5">
    <name type="scientific">Stentor coeruleus</name>
    <dbReference type="NCBI Taxonomy" id="5963"/>
    <lineage>
        <taxon>Eukaryota</taxon>
        <taxon>Sar</taxon>
        <taxon>Alveolata</taxon>
        <taxon>Ciliophora</taxon>
        <taxon>Postciliodesmatophora</taxon>
        <taxon>Heterotrichea</taxon>
        <taxon>Heterotrichida</taxon>
        <taxon>Stentoridae</taxon>
        <taxon>Stentor</taxon>
    </lineage>
</organism>
<evidence type="ECO:0000256" key="1">
    <source>
        <dbReference type="SAM" id="Coils"/>
    </source>
</evidence>
<comment type="caution">
    <text evidence="4">The sequence shown here is derived from an EMBL/GenBank/DDBJ whole genome shotgun (WGS) entry which is preliminary data.</text>
</comment>
<dbReference type="EMBL" id="MPUH01000299">
    <property type="protein sequence ID" value="OMJ83560.1"/>
    <property type="molecule type" value="Genomic_DNA"/>
</dbReference>
<keyword evidence="1" id="KW-0175">Coiled coil</keyword>
<dbReference type="AlphaFoldDB" id="A0A1R2C3K7"/>
<dbReference type="InterPro" id="IPR011042">
    <property type="entry name" value="6-blade_b-propeller_TolB-like"/>
</dbReference>
<feature type="chain" id="PRO_5012073968" description="VWFA domain-containing protein" evidence="3">
    <location>
        <begin position="19"/>
        <end position="1062"/>
    </location>
</feature>
<gene>
    <name evidence="4" type="ORF">SteCoe_15467</name>
</gene>
<evidence type="ECO:0000256" key="2">
    <source>
        <dbReference type="SAM" id="MobiDB-lite"/>
    </source>
</evidence>
<sequence length="1062" mass="119697">MVRKIYLIFFLLLAVTYSQDEITDSDSTDEISSESDEDELIDQELEILDTDDLSLEEDQELLDVLEELSISLDDDDVVIIDGDELTASELDEEISDLEEDIAQEENIIEAESVIEDGEEVTSEDLEDLIDELDDLEIDEPIEIDGEVISDDEELEEYIEELEDTAEELEIIEELDEEITEAEALMVDLENADSAELFELAGELQDILDLMDLEDTVLINDVGYTYDALEDYIEDLNEEALNLQHEEELIVATDEAILALGDASTSEQLAAYVVELEELLEIMNEDDVVIIMDREFTEEEIEEEIQSIIEDAQDLKIQEELDEAIEAVEEVEEVDIDELETSEEVGEIIDAYETLISSMEDSDELTIEIDGDDTTTEDLQEEIDELLVIYNDLASQEELDSIAAEIEEYVLQYIYEDGIVYITPEQLSGELSLWKKLQGALDEGEVVIVNGFEYTIDNIDDFIIVIENTIDYLEENNLVQVVVDGVISYMPEDEYSHMLAVDQSVISANEILEKDELTSDDLFELADVLEELLSLMYEDEVVVLDDVEYTYDELEAYADDIKAQAMDLNHEEKVISAAAEVEELLQNNDEWTTKNELEKLVSAWESLLATMEIDDEVEVDSETYNTEDIQEEIAELQDLLDNLDDGEILYTDPNTGETQETIAQVTNSVSLSEQAYYDLITSGSNYNLEIPVISTASSSDVVASKSGEPLELVIIIKEEDTTTSTFLQTTQDEDTNLERDDDEAPEEDAEPEEEYQDGETNFILVTTYIPDEEGTGKVFVFDKENPENFVELVIGLQEPTGVCFDVNHNFLYVADQGGLSDGGIFQYQISWEPEDGIFTLDNTVYVQIYTGTPSDCKVDAYGNLYYTELLTNSIHKVTYADLYNGYANEFTILYIADEETNHIDRPIAIEVFESEDIYFVNNVDGTVSGTLNKAEAELEDTNEEPIFVLVSETSPAWGLAIGEKYAYYSLDSGEVSGYHLDDRTVTRFSTGFFIAPRGLCYGDNKVYVTDNGAGALYKMEEGEDDEPEIVAFIQAVSACFCVNVQDSNGVWIIVGMLFSSYFL</sequence>
<feature type="compositionally biased region" description="Acidic residues" evidence="2">
    <location>
        <begin position="730"/>
        <end position="756"/>
    </location>
</feature>
<reference evidence="4 5" key="1">
    <citation type="submission" date="2016-11" db="EMBL/GenBank/DDBJ databases">
        <title>The macronuclear genome of Stentor coeruleus: a giant cell with tiny introns.</title>
        <authorList>
            <person name="Slabodnick M."/>
            <person name="Ruby J.G."/>
            <person name="Reiff S.B."/>
            <person name="Swart E.C."/>
            <person name="Gosai S."/>
            <person name="Prabakaran S."/>
            <person name="Witkowska E."/>
            <person name="Larue G.E."/>
            <person name="Fisher S."/>
            <person name="Freeman R.M."/>
            <person name="Gunawardena J."/>
            <person name="Chu W."/>
            <person name="Stover N.A."/>
            <person name="Gregory B.D."/>
            <person name="Nowacki M."/>
            <person name="Derisi J."/>
            <person name="Roy S.W."/>
            <person name="Marshall W.F."/>
            <person name="Sood P."/>
        </authorList>
    </citation>
    <scope>NUCLEOTIDE SEQUENCE [LARGE SCALE GENOMIC DNA]</scope>
    <source>
        <strain evidence="4">WM001</strain>
    </source>
</reference>
<accession>A0A1R2C3K7</accession>
<feature type="signal peptide" evidence="3">
    <location>
        <begin position="1"/>
        <end position="18"/>
    </location>
</feature>
<proteinExistence type="predicted"/>
<keyword evidence="5" id="KW-1185">Reference proteome</keyword>
<keyword evidence="3" id="KW-0732">Signal</keyword>
<dbReference type="Proteomes" id="UP000187209">
    <property type="component" value="Unassembled WGS sequence"/>
</dbReference>
<feature type="coiled-coil region" evidence="1">
    <location>
        <begin position="80"/>
        <end position="191"/>
    </location>
</feature>
<dbReference type="Gene3D" id="2.120.10.30">
    <property type="entry name" value="TolB, C-terminal domain"/>
    <property type="match status" value="1"/>
</dbReference>
<dbReference type="SUPFAM" id="SSF63825">
    <property type="entry name" value="YWTD domain"/>
    <property type="match status" value="1"/>
</dbReference>
<evidence type="ECO:0000313" key="4">
    <source>
        <dbReference type="EMBL" id="OMJ83560.1"/>
    </source>
</evidence>